<dbReference type="EMBL" id="FOHV01000007">
    <property type="protein sequence ID" value="SET03341.1"/>
    <property type="molecule type" value="Genomic_DNA"/>
</dbReference>
<gene>
    <name evidence="3" type="ORF">SAMN02583745_01193</name>
</gene>
<feature type="chain" id="PRO_5017324916" evidence="1">
    <location>
        <begin position="34"/>
        <end position="110"/>
    </location>
</feature>
<evidence type="ECO:0000259" key="2">
    <source>
        <dbReference type="Pfam" id="PF03413"/>
    </source>
</evidence>
<dbReference type="OrthoDB" id="5866265at2"/>
<dbReference type="Pfam" id="PF03413">
    <property type="entry name" value="PepSY"/>
    <property type="match status" value="1"/>
</dbReference>
<evidence type="ECO:0000313" key="3">
    <source>
        <dbReference type="EMBL" id="SET03341.1"/>
    </source>
</evidence>
<protein>
    <submittedName>
        <fullName evidence="3">Peptidase propeptide and YPEB domain-containing protein</fullName>
    </submittedName>
</protein>
<feature type="signal peptide" evidence="1">
    <location>
        <begin position="1"/>
        <end position="33"/>
    </location>
</feature>
<dbReference type="RefSeq" id="WP_093318584.1">
    <property type="nucleotide sequence ID" value="NZ_FOHV01000007.1"/>
</dbReference>
<proteinExistence type="predicted"/>
<feature type="domain" description="PepSY" evidence="2">
    <location>
        <begin position="52"/>
        <end position="108"/>
    </location>
</feature>
<dbReference type="Gene3D" id="3.10.450.40">
    <property type="match status" value="1"/>
</dbReference>
<dbReference type="InterPro" id="IPR025711">
    <property type="entry name" value="PepSY"/>
</dbReference>
<keyword evidence="4" id="KW-1185">Reference proteome</keyword>
<name>A0A1I0B976_9GAMM</name>
<keyword evidence="1" id="KW-0732">Signal</keyword>
<evidence type="ECO:0000313" key="4">
    <source>
        <dbReference type="Proteomes" id="UP000242642"/>
    </source>
</evidence>
<evidence type="ECO:0000256" key="1">
    <source>
        <dbReference type="SAM" id="SignalP"/>
    </source>
</evidence>
<organism evidence="3 4">
    <name type="scientific">Thorsellia anophelis DSM 18579</name>
    <dbReference type="NCBI Taxonomy" id="1123402"/>
    <lineage>
        <taxon>Bacteria</taxon>
        <taxon>Pseudomonadati</taxon>
        <taxon>Pseudomonadota</taxon>
        <taxon>Gammaproteobacteria</taxon>
        <taxon>Enterobacterales</taxon>
        <taxon>Thorselliaceae</taxon>
        <taxon>Thorsellia</taxon>
    </lineage>
</organism>
<sequence length="110" mass="12134">MSHLLNRSPKLLRTSLFTLGTLALFTQASMTYAIDYDEMPYVQSAIAAGEVLSINEIATIANKAIPGHISGIELDYEYNILAYEVKIITPNGAKRKLDINAKTGEILSRF</sequence>
<accession>A0A1I0B976</accession>
<dbReference type="STRING" id="1123402.SAMN02583745_01193"/>
<reference evidence="4" key="1">
    <citation type="submission" date="2016-10" db="EMBL/GenBank/DDBJ databases">
        <authorList>
            <person name="Varghese N."/>
            <person name="Submissions S."/>
        </authorList>
    </citation>
    <scope>NUCLEOTIDE SEQUENCE [LARGE SCALE GENOMIC DNA]</scope>
    <source>
        <strain evidence="4">DSM 18579</strain>
    </source>
</reference>
<dbReference type="Proteomes" id="UP000242642">
    <property type="component" value="Unassembled WGS sequence"/>
</dbReference>
<dbReference type="AlphaFoldDB" id="A0A1I0B976"/>